<evidence type="ECO:0000256" key="3">
    <source>
        <dbReference type="SAM" id="SignalP"/>
    </source>
</evidence>
<dbReference type="Proteomes" id="UP000077521">
    <property type="component" value="Unassembled WGS sequence"/>
</dbReference>
<proteinExistence type="predicted"/>
<comment type="caution">
    <text evidence="4">The sequence shown here is derived from an EMBL/GenBank/DDBJ whole genome shotgun (WGS) entry which is preliminary data.</text>
</comment>
<feature type="region of interest" description="Disordered" evidence="1">
    <location>
        <begin position="525"/>
        <end position="563"/>
    </location>
</feature>
<reference evidence="4" key="2">
    <citation type="journal article" date="2019" name="IMA Fungus">
        <title>Genome sequencing and comparison of five Tilletia species to identify candidate genes for the detection of regulated species infecting wheat.</title>
        <authorList>
            <person name="Nguyen H.D.T."/>
            <person name="Sultana T."/>
            <person name="Kesanakurti P."/>
            <person name="Hambleton S."/>
        </authorList>
    </citation>
    <scope>NUCLEOTIDE SEQUENCE</scope>
    <source>
        <strain evidence="4">DAOMC 236416</strain>
    </source>
</reference>
<feature type="compositionally biased region" description="Gly residues" evidence="1">
    <location>
        <begin position="533"/>
        <end position="547"/>
    </location>
</feature>
<gene>
    <name evidence="4" type="ORF">A4X13_0g7124</name>
</gene>
<keyword evidence="2" id="KW-1133">Transmembrane helix</keyword>
<accession>A0A177T8H0</accession>
<evidence type="ECO:0008006" key="6">
    <source>
        <dbReference type="Google" id="ProtNLM"/>
    </source>
</evidence>
<feature type="chain" id="PRO_5043803098" description="Mid2 domain-containing protein" evidence="3">
    <location>
        <begin position="31"/>
        <end position="563"/>
    </location>
</feature>
<evidence type="ECO:0000256" key="2">
    <source>
        <dbReference type="SAM" id="Phobius"/>
    </source>
</evidence>
<reference evidence="4" key="1">
    <citation type="submission" date="2016-04" db="EMBL/GenBank/DDBJ databases">
        <authorList>
            <person name="Nguyen H.D."/>
            <person name="Samba Siva P."/>
            <person name="Cullis J."/>
            <person name="Levesque C.A."/>
            <person name="Hambleton S."/>
        </authorList>
    </citation>
    <scope>NUCLEOTIDE SEQUENCE</scope>
    <source>
        <strain evidence="4">DAOMC 236416</strain>
    </source>
</reference>
<feature type="region of interest" description="Disordered" evidence="1">
    <location>
        <begin position="348"/>
        <end position="398"/>
    </location>
</feature>
<evidence type="ECO:0000313" key="4">
    <source>
        <dbReference type="EMBL" id="KAE8242520.1"/>
    </source>
</evidence>
<evidence type="ECO:0000256" key="1">
    <source>
        <dbReference type="SAM" id="MobiDB-lite"/>
    </source>
</evidence>
<feature type="region of interest" description="Disordered" evidence="1">
    <location>
        <begin position="35"/>
        <end position="74"/>
    </location>
</feature>
<feature type="region of interest" description="Disordered" evidence="1">
    <location>
        <begin position="411"/>
        <end position="511"/>
    </location>
</feature>
<evidence type="ECO:0000313" key="5">
    <source>
        <dbReference type="Proteomes" id="UP000077521"/>
    </source>
</evidence>
<feature type="compositionally biased region" description="Low complexity" evidence="1">
    <location>
        <begin position="463"/>
        <end position="474"/>
    </location>
</feature>
<dbReference type="AlphaFoldDB" id="A0A177T8H0"/>
<keyword evidence="3" id="KW-0732">Signal</keyword>
<name>A0A177T8H0_9BASI</name>
<feature type="transmembrane region" description="Helical" evidence="2">
    <location>
        <begin position="240"/>
        <end position="261"/>
    </location>
</feature>
<keyword evidence="2" id="KW-0812">Transmembrane</keyword>
<feature type="signal peptide" evidence="3">
    <location>
        <begin position="1"/>
        <end position="30"/>
    </location>
</feature>
<feature type="compositionally biased region" description="Polar residues" evidence="1">
    <location>
        <begin position="411"/>
        <end position="431"/>
    </location>
</feature>
<keyword evidence="2" id="KW-0472">Membrane</keyword>
<dbReference type="EMBL" id="LWDF02000804">
    <property type="protein sequence ID" value="KAE8242520.1"/>
    <property type="molecule type" value="Genomic_DNA"/>
</dbReference>
<feature type="compositionally biased region" description="Low complexity" evidence="1">
    <location>
        <begin position="39"/>
        <end position="55"/>
    </location>
</feature>
<sequence length="563" mass="59327">MRPSSRSRASIPFLLLALVLIAHLPSTALAQKDNTKVLTSSTSNSTATSTTTRSTPDAAHTSGPPHQKGPIDDDKAAAASTTATATQTATIIAPLAPLNIPSFSQCETVIINATGSANPDFNAHDLDIQVSLPNGTEYFAETVKGSGKNPSKTPFVWTWAAVDLEAGSQFILSVNQSSSNKHSSKKDDKTLKELVLLPPTTYTVGPSPTNQTACLSETADTNHKGKKHRAAQRGQNEVKIIGAVIGSFFALLLLLIGFMALRRRSEARKSAGSGMLEYDDFDDYEGQAKRSASAVSLRNVGSDELAAGGVGAGVTGSSREANAPPASRRKSRAGYKYMSRMVGGPLESVPASEDLNHTGGTSSASNLYLPHDYGYGVGGPAGTRRRDSDESAEMGDPFANNRYTAQYTAMQQQLQHESGSGTALPNSSSISDARRERRGSHQAQELSAHLLEEDDCDDEAGSRSRGQGSSTTQQAREPLPTYRESAAGRKKRSMAAGARKSRLGADGRIQEGVVVSVRPPMYQDEWRASLGSGAEGSQGSGSRGSGQGSMVEQGRQGAGTPDH</sequence>
<keyword evidence="5" id="KW-1185">Reference proteome</keyword>
<organism evidence="4 5">
    <name type="scientific">Tilletia indica</name>
    <dbReference type="NCBI Taxonomy" id="43049"/>
    <lineage>
        <taxon>Eukaryota</taxon>
        <taxon>Fungi</taxon>
        <taxon>Dikarya</taxon>
        <taxon>Basidiomycota</taxon>
        <taxon>Ustilaginomycotina</taxon>
        <taxon>Exobasidiomycetes</taxon>
        <taxon>Tilletiales</taxon>
        <taxon>Tilletiaceae</taxon>
        <taxon>Tilletia</taxon>
    </lineage>
</organism>
<protein>
    <recommendedName>
        <fullName evidence="6">Mid2 domain-containing protein</fullName>
    </recommendedName>
</protein>
<feature type="region of interest" description="Disordered" evidence="1">
    <location>
        <begin position="309"/>
        <end position="335"/>
    </location>
</feature>